<gene>
    <name evidence="4" type="ORF">CPB83DRAFT_865131</name>
</gene>
<feature type="domain" description="C2H2-type" evidence="3">
    <location>
        <begin position="578"/>
        <end position="607"/>
    </location>
</feature>
<feature type="compositionally biased region" description="Polar residues" evidence="1">
    <location>
        <begin position="399"/>
        <end position="415"/>
    </location>
</feature>
<feature type="domain" description="C2H2-type" evidence="3">
    <location>
        <begin position="65"/>
        <end position="90"/>
    </location>
</feature>
<dbReference type="Proteomes" id="UP000807306">
    <property type="component" value="Unassembled WGS sequence"/>
</dbReference>
<evidence type="ECO:0000313" key="5">
    <source>
        <dbReference type="Proteomes" id="UP000807306"/>
    </source>
</evidence>
<dbReference type="InterPro" id="IPR013087">
    <property type="entry name" value="Znf_C2H2_type"/>
</dbReference>
<feature type="domain" description="C2H2-type" evidence="3">
    <location>
        <begin position="7"/>
        <end position="34"/>
    </location>
</feature>
<keyword evidence="2" id="KW-1133">Transmembrane helix</keyword>
<evidence type="ECO:0000256" key="1">
    <source>
        <dbReference type="SAM" id="MobiDB-lite"/>
    </source>
</evidence>
<feature type="region of interest" description="Disordered" evidence="1">
    <location>
        <begin position="861"/>
        <end position="996"/>
    </location>
</feature>
<keyword evidence="2" id="KW-0472">Membrane</keyword>
<dbReference type="SMART" id="SM00355">
    <property type="entry name" value="ZnF_C2H2"/>
    <property type="match status" value="5"/>
</dbReference>
<feature type="transmembrane region" description="Helical" evidence="2">
    <location>
        <begin position="1460"/>
        <end position="1485"/>
    </location>
</feature>
<evidence type="ECO:0000313" key="4">
    <source>
        <dbReference type="EMBL" id="KAF9521890.1"/>
    </source>
</evidence>
<feature type="region of interest" description="Disordered" evidence="1">
    <location>
        <begin position="359"/>
        <end position="459"/>
    </location>
</feature>
<dbReference type="EMBL" id="MU157976">
    <property type="protein sequence ID" value="KAF9521890.1"/>
    <property type="molecule type" value="Genomic_DNA"/>
</dbReference>
<keyword evidence="5" id="KW-1185">Reference proteome</keyword>
<evidence type="ECO:0000259" key="3">
    <source>
        <dbReference type="SMART" id="SM00355"/>
    </source>
</evidence>
<feature type="compositionally biased region" description="Acidic residues" evidence="1">
    <location>
        <begin position="895"/>
        <end position="991"/>
    </location>
</feature>
<name>A0A9P6E3M2_9AGAR</name>
<dbReference type="OrthoDB" id="2799352at2759"/>
<reference evidence="4" key="1">
    <citation type="submission" date="2020-11" db="EMBL/GenBank/DDBJ databases">
        <authorList>
            <consortium name="DOE Joint Genome Institute"/>
            <person name="Ahrendt S."/>
            <person name="Riley R."/>
            <person name="Andreopoulos W."/>
            <person name="Labutti K."/>
            <person name="Pangilinan J."/>
            <person name="Ruiz-Duenas F.J."/>
            <person name="Barrasa J.M."/>
            <person name="Sanchez-Garcia M."/>
            <person name="Camarero S."/>
            <person name="Miyauchi S."/>
            <person name="Serrano A."/>
            <person name="Linde D."/>
            <person name="Babiker R."/>
            <person name="Drula E."/>
            <person name="Ayuso-Fernandez I."/>
            <person name="Pacheco R."/>
            <person name="Padilla G."/>
            <person name="Ferreira P."/>
            <person name="Barriuso J."/>
            <person name="Kellner H."/>
            <person name="Castanera R."/>
            <person name="Alfaro M."/>
            <person name="Ramirez L."/>
            <person name="Pisabarro A.G."/>
            <person name="Kuo A."/>
            <person name="Tritt A."/>
            <person name="Lipzen A."/>
            <person name="He G."/>
            <person name="Yan M."/>
            <person name="Ng V."/>
            <person name="Cullen D."/>
            <person name="Martin F."/>
            <person name="Rosso M.-N."/>
            <person name="Henrissat B."/>
            <person name="Hibbett D."/>
            <person name="Martinez A.T."/>
            <person name="Grigoriev I.V."/>
        </authorList>
    </citation>
    <scope>NUCLEOTIDE SEQUENCE</scope>
    <source>
        <strain evidence="4">CBS 506.95</strain>
    </source>
</reference>
<protein>
    <recommendedName>
        <fullName evidence="3">C2H2-type domain-containing protein</fullName>
    </recommendedName>
</protein>
<feature type="domain" description="C2H2-type" evidence="3">
    <location>
        <begin position="322"/>
        <end position="347"/>
    </location>
</feature>
<comment type="caution">
    <text evidence="4">The sequence shown here is derived from an EMBL/GenBank/DDBJ whole genome shotgun (WGS) entry which is preliminary data.</text>
</comment>
<keyword evidence="2" id="KW-0812">Transmembrane</keyword>
<sequence length="1493" mass="165195">MTKSNSKSCDHCGRKYPDVSRRWRNLEKHVERDHALLVRYWIGKSDDPDQTDIGVAERAGHMLDIECWFDSCLFTCPSAYSLGTHLSNTHFEKALINFKVEDVADIPESMVLHPVSEADETILHLATPALPPVLSHAPAAMVIDEPALMFDNVGPAIMHVSSPTTGASSATPLTNTAMEDLHEDIYGDIPSNTEALALLGLPATSSEDPLGALLPYAEEPQIDTGGTLAAIPGSSMAVDQELVPPAVSTKRASHHGASRQEHTCNPTPGADNVCDAAKTLGLNQNAYNAHVARNHAIDNIFAFESNSAYVGTCTRPGPMEPMQCCYLNCSVTALTSKTMATHLGREHLGRRKVKKYGSARVTTLAPEGDGVEEGPGMESPRRPQRLATSRAEPYKKRSATSATSSRVGSRAVSRQSSRPSTPPLTAPSTLSTSFQPSSTYTSAPPPPLRDDPMAVDAVLSPSPSVPQVFIPKTGTEATLATAGFHKIVVPEEIFGQVSVPFQLLACVHCQRGVRPNNVTKHAIKHGSKFGRKAATELILWGNNQAARKLEGWMYGNAPIHNPQETKAQIPILEVKAGFCCGAPADVCSSSRVFYSIATLKEHTRISHPDTAPDTEWTAIKTLYQTLFTGRPVLFAVQPTPELTSSHPYSKYLRQYGRTVDSTKASDVSLSTGESTPLLAETGWDIHLKGPLSGGRKALRRLLNLTNLPTSTTGIQWLGKPLEVLVARYMAVTKAQGKSLNMRTRRLLVRYPNTGISSHYWRPITEKSLREYGRLLRRFIHSILSSLEANTSDYQFPLSVSDKARASSLKSKLQAGLQNRASLDALQDFMRPFFCLLGGFISDGSEATTSSSVMPFEVEDVGGQQTLEYDDESGDEEGDEHRDDDKDDADHGNNTDDGDDGDDGEGEEKEDRDEDYEANDEDEDEKDQAGVSDEEETLEFEAEDDGDEIEDDGEENWAETGGDESEDDGDGEEEDELENLDEQEQGEEEQDDSGLVQDKWKNVLECFMAVNSLRGDGTFRNEGEVTNMFSVILYLIRATIVYEARRRMVGQQVSEYQAVEDIVKWNLDPKLSSPYNSVSDYQAFTSSLVLNGNTAPTTRVSSDGMLITYRDHSLDISTWRQGIARLGNELKNELDVLCYQKDYGLNIPAVIEDDWASTNRGGSWTQAATFLQDPTCLMHEMFSDEKLMLGYLSDDGNLVLNESQMWATLQKFEAFAQKLAFYAFVTAGQTPRITEFVDHKFANSMRARTIFMESNILWLVVRRTKTESVTGKEAFIPTKCHPLLNDLLIRYLLLIRPVEAHLIHHLRGPSAYLVYSEFLWVTGGRRTSEIEMYKTFMAFTAKYFDIKLGVRQYRQIAVEIGRVFLGSEATVREREFDAIAAQAGHTAHVARSNYANEVGHLPRLSSDLLLRYARVSEMWWGVIGCDPSRAPMLPLRQREGKAPISDEIEKLKSFIRIEIKAMINLALATVWPIWLNAIVAAIATLLGKFTRPTR</sequence>
<evidence type="ECO:0000256" key="2">
    <source>
        <dbReference type="SAM" id="Phobius"/>
    </source>
</evidence>
<organism evidence="4 5">
    <name type="scientific">Crepidotus variabilis</name>
    <dbReference type="NCBI Taxonomy" id="179855"/>
    <lineage>
        <taxon>Eukaryota</taxon>
        <taxon>Fungi</taxon>
        <taxon>Dikarya</taxon>
        <taxon>Basidiomycota</taxon>
        <taxon>Agaricomycotina</taxon>
        <taxon>Agaricomycetes</taxon>
        <taxon>Agaricomycetidae</taxon>
        <taxon>Agaricales</taxon>
        <taxon>Agaricineae</taxon>
        <taxon>Crepidotaceae</taxon>
        <taxon>Crepidotus</taxon>
    </lineage>
</organism>
<feature type="compositionally biased region" description="Basic and acidic residues" evidence="1">
    <location>
        <begin position="878"/>
        <end position="893"/>
    </location>
</feature>
<feature type="compositionally biased region" description="Low complexity" evidence="1">
    <location>
        <begin position="426"/>
        <end position="442"/>
    </location>
</feature>
<proteinExistence type="predicted"/>
<feature type="compositionally biased region" description="Acidic residues" evidence="1">
    <location>
        <begin position="867"/>
        <end position="877"/>
    </location>
</feature>
<accession>A0A9P6E3M2</accession>
<feature type="domain" description="C2H2-type" evidence="3">
    <location>
        <begin position="504"/>
        <end position="525"/>
    </location>
</feature>